<dbReference type="Proteomes" id="UP001250538">
    <property type="component" value="Unassembled WGS sequence"/>
</dbReference>
<dbReference type="InterPro" id="IPR014030">
    <property type="entry name" value="Ketoacyl_synth_N"/>
</dbReference>
<dbReference type="GO" id="GO:0005737">
    <property type="term" value="C:cytoplasm"/>
    <property type="evidence" value="ECO:0007669"/>
    <property type="project" value="TreeGrafter"/>
</dbReference>
<dbReference type="InterPro" id="IPR036291">
    <property type="entry name" value="NAD(P)-bd_dom_sf"/>
</dbReference>
<dbReference type="GO" id="GO:0005886">
    <property type="term" value="C:plasma membrane"/>
    <property type="evidence" value="ECO:0007669"/>
    <property type="project" value="TreeGrafter"/>
</dbReference>
<dbReference type="InterPro" id="IPR020806">
    <property type="entry name" value="PKS_PP-bd"/>
</dbReference>
<keyword evidence="7" id="KW-1185">Reference proteome</keyword>
<dbReference type="PANTHER" id="PTHR43775">
    <property type="entry name" value="FATTY ACID SYNTHASE"/>
    <property type="match status" value="1"/>
</dbReference>
<dbReference type="InterPro" id="IPR049490">
    <property type="entry name" value="C883_1060-like_KR_N"/>
</dbReference>
<dbReference type="Pfam" id="PF02801">
    <property type="entry name" value="Ketoacyl-synt_C"/>
    <property type="match status" value="1"/>
</dbReference>
<dbReference type="SMART" id="SM00823">
    <property type="entry name" value="PKS_PP"/>
    <property type="match status" value="1"/>
</dbReference>
<reference evidence="7" key="1">
    <citation type="submission" date="2023-09" db="EMBL/GenBank/DDBJ databases">
        <title>Paenibacillus sp. chi10 Genome sequencing and assembly.</title>
        <authorList>
            <person name="Kim I."/>
        </authorList>
    </citation>
    <scope>NUCLEOTIDE SEQUENCE [LARGE SCALE GENOMIC DNA]</scope>
    <source>
        <strain evidence="7">chi10</strain>
    </source>
</reference>
<keyword evidence="1" id="KW-0596">Phosphopantetheine</keyword>
<comment type="caution">
    <text evidence="6">The sequence shown here is derived from an EMBL/GenBank/DDBJ whole genome shotgun (WGS) entry which is preliminary data.</text>
</comment>
<proteinExistence type="predicted"/>
<organism evidence="6 7">
    <name type="scientific">Paenibacillus suaedae</name>
    <dbReference type="NCBI Taxonomy" id="3077233"/>
    <lineage>
        <taxon>Bacteria</taxon>
        <taxon>Bacillati</taxon>
        <taxon>Bacillota</taxon>
        <taxon>Bacilli</taxon>
        <taxon>Bacillales</taxon>
        <taxon>Paenibacillaceae</taxon>
        <taxon>Paenibacillus</taxon>
    </lineage>
</organism>
<dbReference type="Gene3D" id="1.10.1240.100">
    <property type="match status" value="1"/>
</dbReference>
<dbReference type="AlphaFoldDB" id="A0AAJ2N907"/>
<dbReference type="SUPFAM" id="SSF47336">
    <property type="entry name" value="ACP-like"/>
    <property type="match status" value="1"/>
</dbReference>
<dbReference type="InterPro" id="IPR016039">
    <property type="entry name" value="Thiolase-like"/>
</dbReference>
<dbReference type="SMART" id="SM00822">
    <property type="entry name" value="PKS_KR"/>
    <property type="match status" value="1"/>
</dbReference>
<dbReference type="InterPro" id="IPR014031">
    <property type="entry name" value="Ketoacyl_synth_C"/>
</dbReference>
<feature type="domain" description="Ketosynthase family 3 (KS3)" evidence="5">
    <location>
        <begin position="28"/>
        <end position="452"/>
    </location>
</feature>
<dbReference type="RefSeq" id="WP_072732151.1">
    <property type="nucleotide sequence ID" value="NZ_JAVYAA010000002.1"/>
</dbReference>
<dbReference type="InterPro" id="IPR036736">
    <property type="entry name" value="ACP-like_sf"/>
</dbReference>
<dbReference type="Pfam" id="PF22621">
    <property type="entry name" value="CurL-like_PKS_C"/>
    <property type="match status" value="1"/>
</dbReference>
<dbReference type="Gene3D" id="1.10.1200.10">
    <property type="entry name" value="ACP-like"/>
    <property type="match status" value="1"/>
</dbReference>
<name>A0AAJ2N907_9BACL</name>
<evidence type="ECO:0000259" key="5">
    <source>
        <dbReference type="PROSITE" id="PS52004"/>
    </source>
</evidence>
<dbReference type="Pfam" id="PF00109">
    <property type="entry name" value="ketoacyl-synt"/>
    <property type="match status" value="1"/>
</dbReference>
<evidence type="ECO:0000256" key="3">
    <source>
        <dbReference type="ARBA" id="ARBA00022679"/>
    </source>
</evidence>
<dbReference type="Gene3D" id="3.40.50.720">
    <property type="entry name" value="NAD(P)-binding Rossmann-like Domain"/>
    <property type="match status" value="1"/>
</dbReference>
<dbReference type="GO" id="GO:0031177">
    <property type="term" value="F:phosphopantetheine binding"/>
    <property type="evidence" value="ECO:0007669"/>
    <property type="project" value="InterPro"/>
</dbReference>
<feature type="domain" description="Carrier" evidence="4">
    <location>
        <begin position="1141"/>
        <end position="1216"/>
    </location>
</feature>
<dbReference type="InterPro" id="IPR057326">
    <property type="entry name" value="KR_dom"/>
</dbReference>
<dbReference type="CDD" id="cd00833">
    <property type="entry name" value="PKS"/>
    <property type="match status" value="1"/>
</dbReference>
<dbReference type="InterPro" id="IPR009081">
    <property type="entry name" value="PP-bd_ACP"/>
</dbReference>
<dbReference type="SUPFAM" id="SSF53901">
    <property type="entry name" value="Thiolase-like"/>
    <property type="match status" value="1"/>
</dbReference>
<dbReference type="GO" id="GO:0006633">
    <property type="term" value="P:fatty acid biosynthetic process"/>
    <property type="evidence" value="ECO:0007669"/>
    <property type="project" value="TreeGrafter"/>
</dbReference>
<dbReference type="PROSITE" id="PS50075">
    <property type="entry name" value="CARRIER"/>
    <property type="match status" value="1"/>
</dbReference>
<dbReference type="PANTHER" id="PTHR43775:SF37">
    <property type="entry name" value="SI:DKEY-61P9.11"/>
    <property type="match status" value="1"/>
</dbReference>
<dbReference type="GO" id="GO:0071770">
    <property type="term" value="P:DIM/DIP cell wall layer assembly"/>
    <property type="evidence" value="ECO:0007669"/>
    <property type="project" value="TreeGrafter"/>
</dbReference>
<dbReference type="InterPro" id="IPR020841">
    <property type="entry name" value="PKS_Beta-ketoAc_synthase_dom"/>
</dbReference>
<dbReference type="Pfam" id="PF00550">
    <property type="entry name" value="PP-binding"/>
    <property type="match status" value="1"/>
</dbReference>
<keyword evidence="2" id="KW-0597">Phosphoprotein</keyword>
<dbReference type="InterPro" id="IPR050091">
    <property type="entry name" value="PKS_NRPS_Biosynth_Enz"/>
</dbReference>
<evidence type="ECO:0000313" key="7">
    <source>
        <dbReference type="Proteomes" id="UP001250538"/>
    </source>
</evidence>
<protein>
    <submittedName>
        <fullName evidence="6">SDR family oxidoreductase</fullName>
    </submittedName>
</protein>
<dbReference type="Pfam" id="PF08659">
    <property type="entry name" value="KR"/>
    <property type="match status" value="1"/>
</dbReference>
<dbReference type="GO" id="GO:0004312">
    <property type="term" value="F:fatty acid synthase activity"/>
    <property type="evidence" value="ECO:0007669"/>
    <property type="project" value="TreeGrafter"/>
</dbReference>
<dbReference type="EMBL" id="JAVYAA010000002">
    <property type="protein sequence ID" value="MDT8977084.1"/>
    <property type="molecule type" value="Genomic_DNA"/>
</dbReference>
<dbReference type="SUPFAM" id="SSF51735">
    <property type="entry name" value="NAD(P)-binding Rossmann-fold domains"/>
    <property type="match status" value="2"/>
</dbReference>
<dbReference type="InterPro" id="IPR013968">
    <property type="entry name" value="PKS_KR"/>
</dbReference>
<accession>A0AAJ2N907</accession>
<evidence type="ECO:0000259" key="4">
    <source>
        <dbReference type="PROSITE" id="PS50075"/>
    </source>
</evidence>
<dbReference type="Pfam" id="PF21394">
    <property type="entry name" value="Beta-ketacyl_N"/>
    <property type="match status" value="1"/>
</dbReference>
<evidence type="ECO:0000256" key="2">
    <source>
        <dbReference type="ARBA" id="ARBA00022553"/>
    </source>
</evidence>
<keyword evidence="3" id="KW-0808">Transferase</keyword>
<gene>
    <name evidence="6" type="ORF">RQP50_12605</name>
</gene>
<dbReference type="Gene3D" id="3.40.47.10">
    <property type="match status" value="1"/>
</dbReference>
<evidence type="ECO:0000256" key="1">
    <source>
        <dbReference type="ARBA" id="ARBA00022450"/>
    </source>
</evidence>
<sequence length="1258" mass="140394">MLKKRLQLGSANLDPTVAATQSIRKINQRDIAIIGIALQFPSANGTEQFWGNLSNGLDCMKKLPQARLADIQRYFSFKGLPIDEVDLLKGEAGFLEELDKFDYGFFRLSPKEAQFMDPNQRLFLQTAWSAIEDAGYGGDRLKGSRTGVFVGFSSEAEYKRMVAEVDASDLTAAMTGNLNSMLPSRISYLLNLHGPSMLIDTSCSSSLVSVHLACQSIRNNECDMALAGGVQTHIIPIRQTKVGIESSNNRTRTFDESSDGTGTGEGVAAILLKPLYKAMNDRDVIYAVIKGSAINQDGNSISLTAPNTAAQEDVIVRAWRDADVDPATISYIETHGTGTKLGDPIEIEGIRRAFSRYTDRKQFCAVSAVKSNIGHLDNSAGIAGLIKAVLALQHKKLPPTLHVRRTNRNIAFEDSPVYVNDRLTEWESEGVRRCGVSSFAISGTNCHIVLEEAPPSKPNATEHGKQIFTLSARSLTSLRRGILNYQTLLTQRPDISLADLCFTVNTGRSHWEYRLALVAENIEELRSKLQLTSTQDSLKTMGGESIFYGECRLSSQAEKQMVKADLGNACRNYVEGADIDWGFLYEGKSNKRIPLPTYPFERNRCWLEIPETQEPFYFETRWQKSAATYRKKDIPFGITLILHDNSLKATELIDFLRSKNERIIEVRVGDQFCQIDADQFVIGHDEKDYSKLMESMLLSKLGRVIHAMTLNPEHEIESLEDLQQAQELGFYSLLHLSKALSLSALGHQVELVILSSYAQHVHEKQQYLHPHHTALFGLGKVIRWEEPMLQCRCIDIDMATSISQLANEMESDESEFQVAYRSGERFVERLAALADNQQAIEEIEIRENGVYVITGGLGNLGLKMARHLASKNNVHLVLINRFPIPLRSEWEKLLSKGNDVKRCKQISAIQAIEALGSHVHAFAADITDYEQLEKVLADVRAQYGNITGLIHCAGIGVGMSGMPIREDSRISYEAVMAPKVQGTWNLARATEQDELDFSLFFSSVITLIGSVGSGSYTAANAYLDSFSAFARRRGRKAITVNWPYWIDQERQGEGFHEEKELFRFLKPDEALMALDRILSSRIDRVIVGRLNDQSSLFRLGDYLPLKLSEDLCASLPKAGLQPGARPSANRNSVRLKGTTNPETVEIEKKVASVWQEVLGFDELNVVDNFFEIGGDSILITKVHALLEEEYAGGIRISDLFAYPTIAKLAAFLASQQSIGEDKPEEMRESILRLVEQMEQGKMSLEQVVKEYHLLEVQT</sequence>
<dbReference type="SMART" id="SM00825">
    <property type="entry name" value="PKS_KS"/>
    <property type="match status" value="1"/>
</dbReference>
<dbReference type="PROSITE" id="PS52004">
    <property type="entry name" value="KS3_2"/>
    <property type="match status" value="1"/>
</dbReference>
<evidence type="ECO:0000313" key="6">
    <source>
        <dbReference type="EMBL" id="MDT8977084.1"/>
    </source>
</evidence>